<proteinExistence type="predicted"/>
<dbReference type="GO" id="GO:0006955">
    <property type="term" value="P:immune response"/>
    <property type="evidence" value="ECO:0007669"/>
    <property type="project" value="InterPro"/>
</dbReference>
<evidence type="ECO:0000256" key="2">
    <source>
        <dbReference type="ARBA" id="ARBA00023180"/>
    </source>
</evidence>
<reference evidence="4 5" key="1">
    <citation type="submission" date="2019-09" db="EMBL/GenBank/DDBJ databases">
        <title>Bird 10,000 Genomes (B10K) Project - Family phase.</title>
        <authorList>
            <person name="Zhang G."/>
        </authorList>
    </citation>
    <scope>NUCLEOTIDE SEQUENCE [LARGE SCALE GENOMIC DNA]</scope>
    <source>
        <strain evidence="4">B10K-DU-001-29</strain>
        <tissue evidence="4">Muscle</tissue>
    </source>
</reference>
<feature type="domain" description="MHC class II beta chain N-terminal" evidence="3">
    <location>
        <begin position="20"/>
        <end position="94"/>
    </location>
</feature>
<dbReference type="AlphaFoldDB" id="A0A7K9KW50"/>
<evidence type="ECO:0000313" key="5">
    <source>
        <dbReference type="Proteomes" id="UP000583164"/>
    </source>
</evidence>
<keyword evidence="1" id="KW-1015">Disulfide bond</keyword>
<name>A0A7K9KW50_9PASS</name>
<evidence type="ECO:0000256" key="1">
    <source>
        <dbReference type="ARBA" id="ARBA00023157"/>
    </source>
</evidence>
<dbReference type="PANTHER" id="PTHR19944:SF99">
    <property type="entry name" value="HLA CLASS II HISTOCOMPATIBILITY ANTIGEN, DRB1 BETA CHAIN"/>
    <property type="match status" value="1"/>
</dbReference>
<organism evidence="4 5">
    <name type="scientific">Rhabdornis inornatus</name>
    <dbReference type="NCBI Taxonomy" id="237438"/>
    <lineage>
        <taxon>Eukaryota</taxon>
        <taxon>Metazoa</taxon>
        <taxon>Chordata</taxon>
        <taxon>Craniata</taxon>
        <taxon>Vertebrata</taxon>
        <taxon>Euteleostomi</taxon>
        <taxon>Archelosauria</taxon>
        <taxon>Archosauria</taxon>
        <taxon>Dinosauria</taxon>
        <taxon>Saurischia</taxon>
        <taxon>Theropoda</taxon>
        <taxon>Coelurosauria</taxon>
        <taxon>Aves</taxon>
        <taxon>Neognathae</taxon>
        <taxon>Neoaves</taxon>
        <taxon>Telluraves</taxon>
        <taxon>Australaves</taxon>
        <taxon>Passeriformes</taxon>
        <taxon>Rhabdornithidae</taxon>
        <taxon>Rhabdornis</taxon>
    </lineage>
</organism>
<protein>
    <submittedName>
        <fullName evidence="4">HB2C protein</fullName>
    </submittedName>
</protein>
<dbReference type="InterPro" id="IPR011162">
    <property type="entry name" value="MHC_I/II-like_Ag-recog"/>
</dbReference>
<dbReference type="PANTHER" id="PTHR19944">
    <property type="entry name" value="MHC CLASS II-RELATED"/>
    <property type="match status" value="1"/>
</dbReference>
<evidence type="ECO:0000259" key="3">
    <source>
        <dbReference type="SMART" id="SM00921"/>
    </source>
</evidence>
<feature type="non-terminal residue" evidence="4">
    <location>
        <position position="115"/>
    </location>
</feature>
<comment type="caution">
    <text evidence="4">The sequence shown here is derived from an EMBL/GenBank/DDBJ whole genome shotgun (WGS) entry which is preliminary data.</text>
</comment>
<dbReference type="EMBL" id="VWZS01002150">
    <property type="protein sequence ID" value="NXH53845.1"/>
    <property type="molecule type" value="Genomic_DNA"/>
</dbReference>
<keyword evidence="5" id="KW-1185">Reference proteome</keyword>
<dbReference type="OrthoDB" id="10043043at2759"/>
<dbReference type="GO" id="GO:0019882">
    <property type="term" value="P:antigen processing and presentation"/>
    <property type="evidence" value="ECO:0007669"/>
    <property type="project" value="InterPro"/>
</dbReference>
<dbReference type="Proteomes" id="UP000583164">
    <property type="component" value="Unassembled WGS sequence"/>
</dbReference>
<dbReference type="GO" id="GO:0042613">
    <property type="term" value="C:MHC class II protein complex"/>
    <property type="evidence" value="ECO:0007669"/>
    <property type="project" value="InterPro"/>
</dbReference>
<dbReference type="InterPro" id="IPR000353">
    <property type="entry name" value="MHC_II_b_N"/>
</dbReference>
<sequence>GAPPVLCPAHTGVFHRIFKAECYFIKGTEKMRYVTRYIYNWKELMRFDSDVGLYMVFTPYGEKWARCLTSKPAELELRRKEVDRFCRSSYELSSPFLAERRIPPTTSQSIPSPSQ</sequence>
<evidence type="ECO:0000313" key="4">
    <source>
        <dbReference type="EMBL" id="NXH53845.1"/>
    </source>
</evidence>
<dbReference type="Pfam" id="PF00969">
    <property type="entry name" value="MHC_II_beta"/>
    <property type="match status" value="1"/>
</dbReference>
<dbReference type="InterPro" id="IPR014745">
    <property type="entry name" value="MHC_II_a/b_N"/>
</dbReference>
<dbReference type="InterPro" id="IPR050160">
    <property type="entry name" value="MHC/Immunoglobulin"/>
</dbReference>
<keyword evidence="2" id="KW-0325">Glycoprotein</keyword>
<dbReference type="SUPFAM" id="SSF54452">
    <property type="entry name" value="MHC antigen-recognition domain"/>
    <property type="match status" value="1"/>
</dbReference>
<dbReference type="SMART" id="SM00921">
    <property type="entry name" value="MHC_II_beta"/>
    <property type="match status" value="1"/>
</dbReference>
<gene>
    <name evidence="4" type="primary">Hb2c</name>
    <name evidence="4" type="ORF">RHAINO_R05437</name>
</gene>
<dbReference type="Gene3D" id="3.10.320.10">
    <property type="entry name" value="Class II Histocompatibility Antigen, M Beta Chain, Chain B, domain 1"/>
    <property type="match status" value="1"/>
</dbReference>
<accession>A0A7K9KW50</accession>
<feature type="non-terminal residue" evidence="4">
    <location>
        <position position="1"/>
    </location>
</feature>